<sequence length="116" mass="12716">MTQKFSSDGARALDPELRVLRGLLAKISEELLQLYDGLRSGDGVSGPITQRKLGEMRHCLRLVFLMETDFEERKAKQQGAARTALLDLTAARSEIGRKLDRLRASVSAAGVSGQSE</sequence>
<reference evidence="1 2" key="1">
    <citation type="submission" date="2015-09" db="EMBL/GenBank/DDBJ databases">
        <authorList>
            <consortium name="Swine Surveillance"/>
        </authorList>
    </citation>
    <scope>NUCLEOTIDE SEQUENCE [LARGE SCALE GENOMIC DNA]</scope>
    <source>
        <strain evidence="1 2">CECT 7688</strain>
    </source>
</reference>
<evidence type="ECO:0008006" key="3">
    <source>
        <dbReference type="Google" id="ProtNLM"/>
    </source>
</evidence>
<evidence type="ECO:0000313" key="1">
    <source>
        <dbReference type="EMBL" id="CUH53450.1"/>
    </source>
</evidence>
<dbReference type="Proteomes" id="UP000054823">
    <property type="component" value="Unassembled WGS sequence"/>
</dbReference>
<organism evidence="1 2">
    <name type="scientific">Shimia marina</name>
    <dbReference type="NCBI Taxonomy" id="321267"/>
    <lineage>
        <taxon>Bacteria</taxon>
        <taxon>Pseudomonadati</taxon>
        <taxon>Pseudomonadota</taxon>
        <taxon>Alphaproteobacteria</taxon>
        <taxon>Rhodobacterales</taxon>
        <taxon>Roseobacteraceae</taxon>
    </lineage>
</organism>
<dbReference type="EMBL" id="CYPW01000027">
    <property type="protein sequence ID" value="CUH53450.1"/>
    <property type="molecule type" value="Genomic_DNA"/>
</dbReference>
<gene>
    <name evidence="1" type="ORF">SHM7688_02904</name>
</gene>
<dbReference type="AlphaFoldDB" id="A0A0P1FEI5"/>
<dbReference type="RefSeq" id="WP_058240603.1">
    <property type="nucleotide sequence ID" value="NZ_CYPW01000027.1"/>
</dbReference>
<protein>
    <recommendedName>
        <fullName evidence="3">FlgN protein</fullName>
    </recommendedName>
</protein>
<keyword evidence="2" id="KW-1185">Reference proteome</keyword>
<dbReference type="STRING" id="321267.SHM7688_02904"/>
<proteinExistence type="predicted"/>
<accession>A0A0P1FEI5</accession>
<name>A0A0P1FEI5_9RHOB</name>
<evidence type="ECO:0000313" key="2">
    <source>
        <dbReference type="Proteomes" id="UP000054823"/>
    </source>
</evidence>